<gene>
    <name evidence="3" type="ORF">DSTB1V02_LOCUS13230</name>
</gene>
<feature type="compositionally biased region" description="Pro residues" evidence="1">
    <location>
        <begin position="165"/>
        <end position="178"/>
    </location>
</feature>
<proteinExistence type="predicted"/>
<dbReference type="EMBL" id="LR905439">
    <property type="protein sequence ID" value="CAD7253481.1"/>
    <property type="molecule type" value="Genomic_DNA"/>
</dbReference>
<accession>A0A7R9AFW9</accession>
<evidence type="ECO:0000256" key="2">
    <source>
        <dbReference type="SAM" id="Phobius"/>
    </source>
</evidence>
<evidence type="ECO:0000256" key="1">
    <source>
        <dbReference type="SAM" id="MobiDB-lite"/>
    </source>
</evidence>
<dbReference type="PANTHER" id="PTHR36694">
    <property type="entry name" value="PASIFLORA 1, ISOFORM A-RELATED"/>
    <property type="match status" value="1"/>
</dbReference>
<keyword evidence="2" id="KW-1133">Transmembrane helix</keyword>
<feature type="region of interest" description="Disordered" evidence="1">
    <location>
        <begin position="159"/>
        <end position="187"/>
    </location>
</feature>
<reference evidence="3" key="1">
    <citation type="submission" date="2020-11" db="EMBL/GenBank/DDBJ databases">
        <authorList>
            <person name="Tran Van P."/>
        </authorList>
    </citation>
    <scope>NUCLEOTIDE SEQUENCE</scope>
</reference>
<evidence type="ECO:0000313" key="3">
    <source>
        <dbReference type="EMBL" id="CAD7253481.1"/>
    </source>
</evidence>
<dbReference type="AlphaFoldDB" id="A0A7R9AFW9"/>
<feature type="transmembrane region" description="Helical" evidence="2">
    <location>
        <begin position="27"/>
        <end position="52"/>
    </location>
</feature>
<dbReference type="EMBL" id="CAJPEV010005922">
    <property type="protein sequence ID" value="CAG0903662.1"/>
    <property type="molecule type" value="Genomic_DNA"/>
</dbReference>
<protein>
    <submittedName>
        <fullName evidence="3">Uncharacterized protein</fullName>
    </submittedName>
</protein>
<keyword evidence="4" id="KW-1185">Reference proteome</keyword>
<keyword evidence="2" id="KW-0812">Transmembrane</keyword>
<dbReference type="PANTHER" id="PTHR36694:SF11">
    <property type="entry name" value="LP21121P-RELATED"/>
    <property type="match status" value="1"/>
</dbReference>
<evidence type="ECO:0000313" key="4">
    <source>
        <dbReference type="Proteomes" id="UP000677054"/>
    </source>
</evidence>
<name>A0A7R9AFW9_9CRUS</name>
<keyword evidence="2" id="KW-0472">Membrane</keyword>
<organism evidence="3">
    <name type="scientific">Darwinula stevensoni</name>
    <dbReference type="NCBI Taxonomy" id="69355"/>
    <lineage>
        <taxon>Eukaryota</taxon>
        <taxon>Metazoa</taxon>
        <taxon>Ecdysozoa</taxon>
        <taxon>Arthropoda</taxon>
        <taxon>Crustacea</taxon>
        <taxon>Oligostraca</taxon>
        <taxon>Ostracoda</taxon>
        <taxon>Podocopa</taxon>
        <taxon>Podocopida</taxon>
        <taxon>Darwinulocopina</taxon>
        <taxon>Darwinuloidea</taxon>
        <taxon>Darwinulidae</taxon>
        <taxon>Darwinula</taxon>
    </lineage>
</organism>
<sequence length="187" mass="21204">MVLCIQLEEIGIESRFFTFSFHYQFRAYNAVLVTGLVLTVLHALSSFVLILAAERNMKNLHLPWILVHPSLTTALLVLLGILAGSFGRDIYSRYAVATIFAMFVIFWILVYMWVVVVGNYQRLGRTRTQDIAQLLEKRQSKEYLGYSKRYALDSTMGMSKGSWAAPPPPRGPSPPPPALYNEYRGPI</sequence>
<dbReference type="Proteomes" id="UP000677054">
    <property type="component" value="Unassembled WGS sequence"/>
</dbReference>
<feature type="transmembrane region" description="Helical" evidence="2">
    <location>
        <begin position="94"/>
        <end position="117"/>
    </location>
</feature>
<feature type="transmembrane region" description="Helical" evidence="2">
    <location>
        <begin position="64"/>
        <end position="82"/>
    </location>
</feature>